<dbReference type="SMART" id="SM00020">
    <property type="entry name" value="Tryp_SPc"/>
    <property type="match status" value="1"/>
</dbReference>
<dbReference type="SUPFAM" id="SSF50494">
    <property type="entry name" value="Trypsin-like serine proteases"/>
    <property type="match status" value="1"/>
</dbReference>
<dbReference type="InterPro" id="IPR018114">
    <property type="entry name" value="TRYPSIN_HIS"/>
</dbReference>
<comment type="caution">
    <text evidence="5">The sequence shown here is derived from an EMBL/GenBank/DDBJ whole genome shotgun (WGS) entry which is preliminary data.</text>
</comment>
<keyword evidence="5" id="KW-0472">Membrane</keyword>
<keyword evidence="5" id="KW-0812">Transmembrane</keyword>
<dbReference type="InterPro" id="IPR001254">
    <property type="entry name" value="Trypsin_dom"/>
</dbReference>
<keyword evidence="1" id="KW-1015">Disulfide bond</keyword>
<dbReference type="Gene3D" id="2.40.10.10">
    <property type="entry name" value="Trypsin-like serine proteases"/>
    <property type="match status" value="1"/>
</dbReference>
<evidence type="ECO:0000256" key="2">
    <source>
        <dbReference type="RuleBase" id="RU363034"/>
    </source>
</evidence>
<dbReference type="PANTHER" id="PTHR24256">
    <property type="entry name" value="TRYPTASE-RELATED"/>
    <property type="match status" value="1"/>
</dbReference>
<organism evidence="5 6">
    <name type="scientific">Coemansia pectinata</name>
    <dbReference type="NCBI Taxonomy" id="1052879"/>
    <lineage>
        <taxon>Eukaryota</taxon>
        <taxon>Fungi</taxon>
        <taxon>Fungi incertae sedis</taxon>
        <taxon>Zoopagomycota</taxon>
        <taxon>Kickxellomycotina</taxon>
        <taxon>Kickxellomycetes</taxon>
        <taxon>Kickxellales</taxon>
        <taxon>Kickxellaceae</taxon>
        <taxon>Coemansia</taxon>
    </lineage>
</organism>
<dbReference type="PROSITE" id="PS00134">
    <property type="entry name" value="TRYPSIN_HIS"/>
    <property type="match status" value="1"/>
</dbReference>
<dbReference type="PROSITE" id="PS51257">
    <property type="entry name" value="PROKAR_LIPOPROTEIN"/>
    <property type="match status" value="1"/>
</dbReference>
<dbReference type="Proteomes" id="UP001140011">
    <property type="component" value="Unassembled WGS sequence"/>
</dbReference>
<dbReference type="CDD" id="cd00190">
    <property type="entry name" value="Tryp_SPc"/>
    <property type="match status" value="1"/>
</dbReference>
<feature type="domain" description="Peptidase S1" evidence="4">
    <location>
        <begin position="43"/>
        <end position="323"/>
    </location>
</feature>
<keyword evidence="3" id="KW-0732">Signal</keyword>
<dbReference type="InterPro" id="IPR033116">
    <property type="entry name" value="TRYPSIN_SER"/>
</dbReference>
<reference evidence="5" key="1">
    <citation type="submission" date="2022-07" db="EMBL/GenBank/DDBJ databases">
        <title>Phylogenomic reconstructions and comparative analyses of Kickxellomycotina fungi.</title>
        <authorList>
            <person name="Reynolds N.K."/>
            <person name="Stajich J.E."/>
            <person name="Barry K."/>
            <person name="Grigoriev I.V."/>
            <person name="Crous P."/>
            <person name="Smith M.E."/>
        </authorList>
    </citation>
    <scope>NUCLEOTIDE SEQUENCE</scope>
    <source>
        <strain evidence="5">BCRC 34297</strain>
    </source>
</reference>
<protein>
    <submittedName>
        <fullName evidence="5">Transmembrane protease serine 12</fullName>
    </submittedName>
</protein>
<name>A0A9W8H326_9FUNG</name>
<evidence type="ECO:0000313" key="6">
    <source>
        <dbReference type="Proteomes" id="UP001140011"/>
    </source>
</evidence>
<dbReference type="AlphaFoldDB" id="A0A9W8H326"/>
<feature type="chain" id="PRO_5040816747" evidence="3">
    <location>
        <begin position="20"/>
        <end position="374"/>
    </location>
</feature>
<dbReference type="InterPro" id="IPR043504">
    <property type="entry name" value="Peptidase_S1_PA_chymotrypsin"/>
</dbReference>
<keyword evidence="2 5" id="KW-0645">Protease</keyword>
<dbReference type="PRINTS" id="PR00722">
    <property type="entry name" value="CHYMOTRYPSIN"/>
</dbReference>
<keyword evidence="6" id="KW-1185">Reference proteome</keyword>
<dbReference type="Pfam" id="PF00089">
    <property type="entry name" value="Trypsin"/>
    <property type="match status" value="1"/>
</dbReference>
<dbReference type="PROSITE" id="PS50240">
    <property type="entry name" value="TRYPSIN_DOM"/>
    <property type="match status" value="1"/>
</dbReference>
<gene>
    <name evidence="5" type="primary">TMPRSS12</name>
    <name evidence="5" type="ORF">GGI19_000417</name>
</gene>
<evidence type="ECO:0000259" key="4">
    <source>
        <dbReference type="PROSITE" id="PS50240"/>
    </source>
</evidence>
<dbReference type="GO" id="GO:0004252">
    <property type="term" value="F:serine-type endopeptidase activity"/>
    <property type="evidence" value="ECO:0007669"/>
    <property type="project" value="InterPro"/>
</dbReference>
<accession>A0A9W8H326</accession>
<dbReference type="GO" id="GO:0006508">
    <property type="term" value="P:proteolysis"/>
    <property type="evidence" value="ECO:0007669"/>
    <property type="project" value="UniProtKB-KW"/>
</dbReference>
<keyword evidence="2" id="KW-0720">Serine protease</keyword>
<evidence type="ECO:0000256" key="1">
    <source>
        <dbReference type="ARBA" id="ARBA00023157"/>
    </source>
</evidence>
<dbReference type="PROSITE" id="PS00135">
    <property type="entry name" value="TRYPSIN_SER"/>
    <property type="match status" value="1"/>
</dbReference>
<dbReference type="InterPro" id="IPR051487">
    <property type="entry name" value="Ser/Thr_Proteases_Immune/Dev"/>
</dbReference>
<sequence length="374" mass="40193">MRLLSFLVSLSLLAATSCATKPVFMRPASNHTAGTSRRHFGRVIGGNDAGQGQYPFAVFLMIREGDQTAFCGGSIISNRWILTAGHCVVDINSGGNSLNVSIPITKNKSHTGRTISKRKYPTVKAKDIRVGVGNIYNARSAPYHVSKVYVHPNLNLDYFDNDIALIKLKKKLKFSNTVQPIKIDTDSIPDGLTVTGVGWGKTSLDSQSTANILQTVDLRTGNTELCQRVRPEFDSNNGNYICVTTPDGRDTCSGDSGGPLLRRCNADLAQSGSTGSGPWVQLGITSYGDNAGRDTRVICAADDGAGFYTHVARYLDYIKKTTGIKEQDLAATCNGNELVAARSSHAPSSARQPPARTLLYSTAVLLVATLTFII</sequence>
<dbReference type="EMBL" id="JANBUH010000011">
    <property type="protein sequence ID" value="KAJ2756967.1"/>
    <property type="molecule type" value="Genomic_DNA"/>
</dbReference>
<evidence type="ECO:0000313" key="5">
    <source>
        <dbReference type="EMBL" id="KAJ2756967.1"/>
    </source>
</evidence>
<dbReference type="OrthoDB" id="6380398at2759"/>
<evidence type="ECO:0000256" key="3">
    <source>
        <dbReference type="SAM" id="SignalP"/>
    </source>
</evidence>
<dbReference type="InterPro" id="IPR001314">
    <property type="entry name" value="Peptidase_S1A"/>
</dbReference>
<feature type="signal peptide" evidence="3">
    <location>
        <begin position="1"/>
        <end position="19"/>
    </location>
</feature>
<keyword evidence="2" id="KW-0378">Hydrolase</keyword>
<dbReference type="InterPro" id="IPR009003">
    <property type="entry name" value="Peptidase_S1_PA"/>
</dbReference>
<proteinExistence type="predicted"/>